<protein>
    <submittedName>
        <fullName evidence="2">DUF4261 domain-containing protein</fullName>
    </submittedName>
</protein>
<dbReference type="Pfam" id="PF14080">
    <property type="entry name" value="DUF4261"/>
    <property type="match status" value="1"/>
</dbReference>
<proteinExistence type="predicted"/>
<dbReference type="InterPro" id="IPR025357">
    <property type="entry name" value="DUF4261"/>
</dbReference>
<accession>A0ABT4HUC0</accession>
<dbReference type="RefSeq" id="WP_258416757.1">
    <property type="nucleotide sequence ID" value="NZ_JAPTNG010000003.1"/>
</dbReference>
<evidence type="ECO:0000259" key="1">
    <source>
        <dbReference type="Pfam" id="PF14080"/>
    </source>
</evidence>
<feature type="domain" description="DUF4261" evidence="1">
    <location>
        <begin position="158"/>
        <end position="216"/>
    </location>
</feature>
<evidence type="ECO:0000313" key="2">
    <source>
        <dbReference type="EMBL" id="MCZ0830151.1"/>
    </source>
</evidence>
<keyword evidence="3" id="KW-1185">Reference proteome</keyword>
<sequence>METLPKIILGIPGHWKSRDEFKEALTRNGNGYIYMGSHIGCLENPGEFYEVDISDYNPYITEAIEVGGHGLFSKEDINQLKTHNSVIYLIGDGGSIDKVLKIMDVASALLNAGGIAVNVESSGRARTKEDWLDITKSKEISRVFTAFIQMSRTENAYYTTGMHCFGFCDVITSTEGITEMEVANLFKLFCLYILEENPKINDGETFSLDLNSPFYLLKQGKCTMFEEDDPFFNPYGVWHMLRQHRPKN</sequence>
<dbReference type="Proteomes" id="UP001067708">
    <property type="component" value="Unassembled WGS sequence"/>
</dbReference>
<evidence type="ECO:0000313" key="3">
    <source>
        <dbReference type="Proteomes" id="UP001067708"/>
    </source>
</evidence>
<name>A0ABT4HUC0_9BACL</name>
<dbReference type="EMBL" id="JAPTNG010000003">
    <property type="protein sequence ID" value="MCZ0830151.1"/>
    <property type="molecule type" value="Genomic_DNA"/>
</dbReference>
<comment type="caution">
    <text evidence="2">The sequence shown here is derived from an EMBL/GenBank/DDBJ whole genome shotgun (WGS) entry which is preliminary data.</text>
</comment>
<gene>
    <name evidence="2" type="ORF">O0535_04980</name>
</gene>
<reference evidence="2" key="1">
    <citation type="submission" date="2022-09" db="EMBL/GenBank/DDBJ databases">
        <title>Genome analysis and characterization of larvicidal activity of Brevibacillus strains.</title>
        <authorList>
            <person name="Patrusheva E.V."/>
            <person name="Izotova A.O."/>
            <person name="Toshchakov S.V."/>
            <person name="Sineoky S.P."/>
        </authorList>
    </citation>
    <scope>NUCLEOTIDE SEQUENCE</scope>
    <source>
        <strain evidence="2">VKPM_B-13244</strain>
    </source>
</reference>
<organism evidence="2 3">
    <name type="scientific">Brevibacillus halotolerans</name>
    <dbReference type="NCBI Taxonomy" id="1507437"/>
    <lineage>
        <taxon>Bacteria</taxon>
        <taxon>Bacillati</taxon>
        <taxon>Bacillota</taxon>
        <taxon>Bacilli</taxon>
        <taxon>Bacillales</taxon>
        <taxon>Paenibacillaceae</taxon>
        <taxon>Brevibacillus</taxon>
    </lineage>
</organism>